<reference evidence="1 2" key="1">
    <citation type="journal article" date="2018" name="Front. Plant Sci.">
        <title>Red Clover (Trifolium pratense) and Zigzag Clover (T. medium) - A Picture of Genomic Similarities and Differences.</title>
        <authorList>
            <person name="Dluhosova J."/>
            <person name="Istvanek J."/>
            <person name="Nedelnik J."/>
            <person name="Repkova J."/>
        </authorList>
    </citation>
    <scope>NUCLEOTIDE SEQUENCE [LARGE SCALE GENOMIC DNA]</scope>
    <source>
        <strain evidence="2">cv. 10/8</strain>
        <tissue evidence="1">Leaf</tissue>
    </source>
</reference>
<proteinExistence type="predicted"/>
<evidence type="ECO:0000313" key="1">
    <source>
        <dbReference type="EMBL" id="MCI47962.1"/>
    </source>
</evidence>
<name>A0A392SHM5_9FABA</name>
<feature type="non-terminal residue" evidence="1">
    <location>
        <position position="104"/>
    </location>
</feature>
<dbReference type="Proteomes" id="UP000265520">
    <property type="component" value="Unassembled WGS sequence"/>
</dbReference>
<keyword evidence="1" id="KW-0808">Transferase</keyword>
<dbReference type="GO" id="GO:0016740">
    <property type="term" value="F:transferase activity"/>
    <property type="evidence" value="ECO:0007669"/>
    <property type="project" value="UniProtKB-KW"/>
</dbReference>
<feature type="non-terminal residue" evidence="1">
    <location>
        <position position="1"/>
    </location>
</feature>
<organism evidence="1 2">
    <name type="scientific">Trifolium medium</name>
    <dbReference type="NCBI Taxonomy" id="97028"/>
    <lineage>
        <taxon>Eukaryota</taxon>
        <taxon>Viridiplantae</taxon>
        <taxon>Streptophyta</taxon>
        <taxon>Embryophyta</taxon>
        <taxon>Tracheophyta</taxon>
        <taxon>Spermatophyta</taxon>
        <taxon>Magnoliopsida</taxon>
        <taxon>eudicotyledons</taxon>
        <taxon>Gunneridae</taxon>
        <taxon>Pentapetalae</taxon>
        <taxon>rosids</taxon>
        <taxon>fabids</taxon>
        <taxon>Fabales</taxon>
        <taxon>Fabaceae</taxon>
        <taxon>Papilionoideae</taxon>
        <taxon>50 kb inversion clade</taxon>
        <taxon>NPAAA clade</taxon>
        <taxon>Hologalegina</taxon>
        <taxon>IRL clade</taxon>
        <taxon>Trifolieae</taxon>
        <taxon>Trifolium</taxon>
    </lineage>
</organism>
<comment type="caution">
    <text evidence="1">The sequence shown here is derived from an EMBL/GenBank/DDBJ whole genome shotgun (WGS) entry which is preliminary data.</text>
</comment>
<dbReference type="PANTHER" id="PTHR47481:SF10">
    <property type="entry name" value="COPIA-LIKE POLYPROTEIN_RETROTRANSPOSON"/>
    <property type="match status" value="1"/>
</dbReference>
<dbReference type="AlphaFoldDB" id="A0A392SHM5"/>
<evidence type="ECO:0000313" key="2">
    <source>
        <dbReference type="Proteomes" id="UP000265520"/>
    </source>
</evidence>
<accession>A0A392SHM5</accession>
<protein>
    <submittedName>
        <fullName evidence="1">Polynucleotidyl transferase</fullName>
    </submittedName>
</protein>
<dbReference type="PANTHER" id="PTHR47481">
    <property type="match status" value="1"/>
</dbReference>
<sequence length="104" mass="11801">TVLQWIYSTISTDLLTTILEPNSIALQAWNRLADIFQDNQNAHAVTLEQEFSNTRMADFPNVSTYCQRLKMLSDQLRNVGPPVNNHRLVLQLISGLPEAYRSVA</sequence>
<keyword evidence="2" id="KW-1185">Reference proteome</keyword>
<dbReference type="EMBL" id="LXQA010379560">
    <property type="protein sequence ID" value="MCI47962.1"/>
    <property type="molecule type" value="Genomic_DNA"/>
</dbReference>
<dbReference type="Pfam" id="PF14223">
    <property type="entry name" value="Retrotran_gag_2"/>
    <property type="match status" value="1"/>
</dbReference>